<dbReference type="Pfam" id="PF13649">
    <property type="entry name" value="Methyltransf_25"/>
    <property type="match status" value="1"/>
</dbReference>
<proteinExistence type="predicted"/>
<organism evidence="2 3">
    <name type="scientific">Streptomyces tamarix</name>
    <dbReference type="NCBI Taxonomy" id="3078565"/>
    <lineage>
        <taxon>Bacteria</taxon>
        <taxon>Bacillati</taxon>
        <taxon>Actinomycetota</taxon>
        <taxon>Actinomycetes</taxon>
        <taxon>Kitasatosporales</taxon>
        <taxon>Streptomycetaceae</taxon>
        <taxon>Streptomyces</taxon>
    </lineage>
</organism>
<dbReference type="SUPFAM" id="SSF53335">
    <property type="entry name" value="S-adenosyl-L-methionine-dependent methyltransferases"/>
    <property type="match status" value="1"/>
</dbReference>
<evidence type="ECO:0000313" key="2">
    <source>
        <dbReference type="EMBL" id="MDT9686204.1"/>
    </source>
</evidence>
<gene>
    <name evidence="2" type="ORF">RND61_29670</name>
</gene>
<dbReference type="GO" id="GO:0032259">
    <property type="term" value="P:methylation"/>
    <property type="evidence" value="ECO:0007669"/>
    <property type="project" value="UniProtKB-KW"/>
</dbReference>
<dbReference type="EMBL" id="JAWCTQ010000059">
    <property type="protein sequence ID" value="MDT9686204.1"/>
    <property type="molecule type" value="Genomic_DNA"/>
</dbReference>
<dbReference type="PROSITE" id="PS51608">
    <property type="entry name" value="SAM_MT_UBIE"/>
    <property type="match status" value="1"/>
</dbReference>
<dbReference type="Gene3D" id="3.40.50.150">
    <property type="entry name" value="Vaccinia Virus protein VP39"/>
    <property type="match status" value="1"/>
</dbReference>
<reference evidence="2 3" key="1">
    <citation type="submission" date="2023-09" db="EMBL/GenBank/DDBJ databases">
        <title>Streptomyces sp. nov.: A antagonism against Alternaria gaisen Producing Streptochlin, Isolated from Tamarix root soil.</title>
        <authorList>
            <person name="Chen Y."/>
        </authorList>
    </citation>
    <scope>NUCLEOTIDE SEQUENCE [LARGE SCALE GENOMIC DNA]</scope>
    <source>
        <strain evidence="2 3">TRM76323</strain>
    </source>
</reference>
<keyword evidence="3" id="KW-1185">Reference proteome</keyword>
<dbReference type="Proteomes" id="UP001250181">
    <property type="component" value="Unassembled WGS sequence"/>
</dbReference>
<name>A0ABU3QTX4_9ACTN</name>
<accession>A0ABU3QTX4</accession>
<dbReference type="InterPro" id="IPR041698">
    <property type="entry name" value="Methyltransf_25"/>
</dbReference>
<evidence type="ECO:0000313" key="3">
    <source>
        <dbReference type="Proteomes" id="UP001250181"/>
    </source>
</evidence>
<dbReference type="CDD" id="cd02440">
    <property type="entry name" value="AdoMet_MTases"/>
    <property type="match status" value="1"/>
</dbReference>
<dbReference type="RefSeq" id="WP_315881240.1">
    <property type="nucleotide sequence ID" value="NZ_JAWCTQ010000059.1"/>
</dbReference>
<feature type="domain" description="Methyltransferase" evidence="1">
    <location>
        <begin position="44"/>
        <end position="140"/>
    </location>
</feature>
<protein>
    <submittedName>
        <fullName evidence="2">Methyltransferase domain-containing protein</fullName>
    </submittedName>
</protein>
<dbReference type="GO" id="GO:0008168">
    <property type="term" value="F:methyltransferase activity"/>
    <property type="evidence" value="ECO:0007669"/>
    <property type="project" value="UniProtKB-KW"/>
</dbReference>
<dbReference type="InterPro" id="IPR029063">
    <property type="entry name" value="SAM-dependent_MTases_sf"/>
</dbReference>
<dbReference type="PANTHER" id="PTHR43591">
    <property type="entry name" value="METHYLTRANSFERASE"/>
    <property type="match status" value="1"/>
</dbReference>
<comment type="caution">
    <text evidence="2">The sequence shown here is derived from an EMBL/GenBank/DDBJ whole genome shotgun (WGS) entry which is preliminary data.</text>
</comment>
<dbReference type="InterPro" id="IPR004033">
    <property type="entry name" value="UbiE/COQ5_MeTrFase"/>
</dbReference>
<sequence>MEQCDVAADFADGTGSLDHLFNALWSPIGAATVKAARLRPGAHVLDACCGSGASAIPAAEQTGPLGVIDAVDLAGPLLDQGRAKAATRGLGNVRFAHGDVLDWPAPPGGYDAVVCSLGISSFPDPAAGTERLLRLMRPGGRLTVTIWSRGSLAPLTELVRRAVVPERPHLADVPRPADPLEPPGTPESFRDWLAARSLSCVDVRRVPLAVPGDPALLWSLLPGTGCGGLLDGLPAAAVERVRRRFTADLLAEGRETIDFTALVGTGCLRRVAPPRRPWGARPLPTAGRHLRPIPQIG</sequence>
<keyword evidence="2" id="KW-0489">Methyltransferase</keyword>
<keyword evidence="2" id="KW-0808">Transferase</keyword>
<evidence type="ECO:0000259" key="1">
    <source>
        <dbReference type="Pfam" id="PF13649"/>
    </source>
</evidence>